<keyword evidence="3" id="KW-0997">Cell inner membrane</keyword>
<dbReference type="SUPFAM" id="SSF144091">
    <property type="entry name" value="Rhomboid-like"/>
    <property type="match status" value="1"/>
</dbReference>
<dbReference type="Proteomes" id="UP000837803">
    <property type="component" value="Unassembled WGS sequence"/>
</dbReference>
<comment type="caution">
    <text evidence="9">The sequence shown here is derived from an EMBL/GenBank/DDBJ whole genome shotgun (WGS) entry which is preliminary data.</text>
</comment>
<keyword evidence="5 7" id="KW-1133">Transmembrane helix</keyword>
<evidence type="ECO:0000313" key="10">
    <source>
        <dbReference type="Proteomes" id="UP000837803"/>
    </source>
</evidence>
<feature type="transmembrane region" description="Helical" evidence="7">
    <location>
        <begin position="136"/>
        <end position="158"/>
    </location>
</feature>
<comment type="subcellular location">
    <subcellularLocation>
        <location evidence="1">Membrane</location>
        <topology evidence="1">Multi-pass membrane protein</topology>
    </subcellularLocation>
</comment>
<evidence type="ECO:0000256" key="6">
    <source>
        <dbReference type="ARBA" id="ARBA00023136"/>
    </source>
</evidence>
<gene>
    <name evidence="9" type="ORF">LEM8419_01259</name>
</gene>
<evidence type="ECO:0000256" key="4">
    <source>
        <dbReference type="ARBA" id="ARBA00022692"/>
    </source>
</evidence>
<feature type="transmembrane region" description="Helical" evidence="7">
    <location>
        <begin position="85"/>
        <end position="104"/>
    </location>
</feature>
<dbReference type="InterPro" id="IPR022764">
    <property type="entry name" value="Peptidase_S54_rhomboid_dom"/>
</dbReference>
<sequence length="209" mass="23435">MTIIIIALTVLISWQAFNNPALKAQLLFVPAAVKERGEYHRFLTHGFIHADFQHLLFNMYALYIFGGSVEYVFSEYLFGPTVGKVAYLLFYLVAIVAASVPDFLRHQDNRMYASLGASGGVAAIIWPYVMLDPWNWFIFPPLPAILLGVGYIAYSSYADKRGEGNIGHNAHLWGAVFGLVAYSVLVLAFEPALMQYFLQELMTPRGPNF</sequence>
<evidence type="ECO:0000256" key="1">
    <source>
        <dbReference type="ARBA" id="ARBA00004141"/>
    </source>
</evidence>
<dbReference type="InterPro" id="IPR035952">
    <property type="entry name" value="Rhomboid-like_sf"/>
</dbReference>
<evidence type="ECO:0000259" key="8">
    <source>
        <dbReference type="Pfam" id="PF01694"/>
    </source>
</evidence>
<dbReference type="RefSeq" id="WP_238750167.1">
    <property type="nucleotide sequence ID" value="NZ_CAKLPZ010000001.1"/>
</dbReference>
<evidence type="ECO:0000256" key="2">
    <source>
        <dbReference type="ARBA" id="ARBA00022475"/>
    </source>
</evidence>
<feature type="domain" description="Peptidase S54 rhomboid" evidence="8">
    <location>
        <begin position="37"/>
        <end position="184"/>
    </location>
</feature>
<keyword evidence="2" id="KW-1003">Cell membrane</keyword>
<keyword evidence="4 7" id="KW-0812">Transmembrane</keyword>
<dbReference type="PANTHER" id="PTHR43066">
    <property type="entry name" value="RHOMBOID-RELATED PROTEIN"/>
    <property type="match status" value="1"/>
</dbReference>
<organism evidence="9 10">
    <name type="scientific">Neolewinella maritima</name>
    <dbReference type="NCBI Taxonomy" id="1383882"/>
    <lineage>
        <taxon>Bacteria</taxon>
        <taxon>Pseudomonadati</taxon>
        <taxon>Bacteroidota</taxon>
        <taxon>Saprospiria</taxon>
        <taxon>Saprospirales</taxon>
        <taxon>Lewinellaceae</taxon>
        <taxon>Neolewinella</taxon>
    </lineage>
</organism>
<name>A0ABM9AZD2_9BACT</name>
<accession>A0ABM9AZD2</accession>
<evidence type="ECO:0000256" key="7">
    <source>
        <dbReference type="SAM" id="Phobius"/>
    </source>
</evidence>
<dbReference type="Pfam" id="PF01694">
    <property type="entry name" value="Rhomboid"/>
    <property type="match status" value="1"/>
</dbReference>
<reference evidence="9" key="1">
    <citation type="submission" date="2021-12" db="EMBL/GenBank/DDBJ databases">
        <authorList>
            <person name="Rodrigo-Torres L."/>
            <person name="Arahal R. D."/>
            <person name="Lucena T."/>
        </authorList>
    </citation>
    <scope>NUCLEOTIDE SEQUENCE</scope>
    <source>
        <strain evidence="9">CECT 8419</strain>
    </source>
</reference>
<dbReference type="PANTHER" id="PTHR43066:SF26">
    <property type="entry name" value="RHOMBOID PROTEASE GLPG"/>
    <property type="match status" value="1"/>
</dbReference>
<keyword evidence="10" id="KW-1185">Reference proteome</keyword>
<evidence type="ECO:0000256" key="5">
    <source>
        <dbReference type="ARBA" id="ARBA00022989"/>
    </source>
</evidence>
<proteinExistence type="predicted"/>
<evidence type="ECO:0000256" key="3">
    <source>
        <dbReference type="ARBA" id="ARBA00022519"/>
    </source>
</evidence>
<dbReference type="EMBL" id="CAKLPZ010000001">
    <property type="protein sequence ID" value="CAH1000100.1"/>
    <property type="molecule type" value="Genomic_DNA"/>
</dbReference>
<dbReference type="Gene3D" id="1.20.1540.10">
    <property type="entry name" value="Rhomboid-like"/>
    <property type="match status" value="1"/>
</dbReference>
<protein>
    <recommendedName>
        <fullName evidence="8">Peptidase S54 rhomboid domain-containing protein</fullName>
    </recommendedName>
</protein>
<evidence type="ECO:0000313" key="9">
    <source>
        <dbReference type="EMBL" id="CAH1000100.1"/>
    </source>
</evidence>
<feature type="transmembrane region" description="Helical" evidence="7">
    <location>
        <begin position="111"/>
        <end position="130"/>
    </location>
</feature>
<keyword evidence="6 7" id="KW-0472">Membrane</keyword>
<feature type="transmembrane region" description="Helical" evidence="7">
    <location>
        <begin position="170"/>
        <end position="189"/>
    </location>
</feature>